<organism evidence="2 3">
    <name type="scientific">Actinopolymorpha singaporensis</name>
    <dbReference type="NCBI Taxonomy" id="117157"/>
    <lineage>
        <taxon>Bacteria</taxon>
        <taxon>Bacillati</taxon>
        <taxon>Actinomycetota</taxon>
        <taxon>Actinomycetes</taxon>
        <taxon>Propionibacteriales</taxon>
        <taxon>Actinopolymorphaceae</taxon>
        <taxon>Actinopolymorpha</taxon>
    </lineage>
</organism>
<dbReference type="PANTHER" id="PTHR43861">
    <property type="entry name" value="TRANS-ACONITATE 2-METHYLTRANSFERASE-RELATED"/>
    <property type="match status" value="1"/>
</dbReference>
<accession>A0A1H1TUM1</accession>
<evidence type="ECO:0000313" key="3">
    <source>
        <dbReference type="Proteomes" id="UP000198983"/>
    </source>
</evidence>
<dbReference type="SUPFAM" id="SSF53335">
    <property type="entry name" value="S-adenosyl-L-methionine-dependent methyltransferases"/>
    <property type="match status" value="1"/>
</dbReference>
<dbReference type="InterPro" id="IPR029063">
    <property type="entry name" value="SAM-dependent_MTases_sf"/>
</dbReference>
<dbReference type="PANTHER" id="PTHR43861:SF1">
    <property type="entry name" value="TRANS-ACONITATE 2-METHYLTRANSFERASE"/>
    <property type="match status" value="1"/>
</dbReference>
<proteinExistence type="predicted"/>
<dbReference type="STRING" id="117157.SAMN04489717_3345"/>
<feature type="domain" description="Methyltransferase type 11" evidence="1">
    <location>
        <begin position="15"/>
        <end position="108"/>
    </location>
</feature>
<dbReference type="InterPro" id="IPR013216">
    <property type="entry name" value="Methyltransf_11"/>
</dbReference>
<keyword evidence="2" id="KW-0808">Transferase</keyword>
<reference evidence="2 3" key="1">
    <citation type="submission" date="2016-10" db="EMBL/GenBank/DDBJ databases">
        <authorList>
            <person name="de Groot N.N."/>
        </authorList>
    </citation>
    <scope>NUCLEOTIDE SEQUENCE [LARGE SCALE GENOMIC DNA]</scope>
    <source>
        <strain evidence="2 3">DSM 22024</strain>
    </source>
</reference>
<dbReference type="AlphaFoldDB" id="A0A1H1TUM1"/>
<dbReference type="GO" id="GO:0008757">
    <property type="term" value="F:S-adenosylmethionine-dependent methyltransferase activity"/>
    <property type="evidence" value="ECO:0007669"/>
    <property type="project" value="InterPro"/>
</dbReference>
<evidence type="ECO:0000259" key="1">
    <source>
        <dbReference type="Pfam" id="PF08241"/>
    </source>
</evidence>
<dbReference type="Gene3D" id="3.40.50.150">
    <property type="entry name" value="Vaccinia Virus protein VP39"/>
    <property type="match status" value="1"/>
</dbReference>
<dbReference type="Pfam" id="PF08241">
    <property type="entry name" value="Methyltransf_11"/>
    <property type="match status" value="1"/>
</dbReference>
<keyword evidence="2" id="KW-0489">Methyltransferase</keyword>
<dbReference type="CDD" id="cd02440">
    <property type="entry name" value="AdoMet_MTases"/>
    <property type="match status" value="1"/>
</dbReference>
<keyword evidence="3" id="KW-1185">Reference proteome</keyword>
<dbReference type="Proteomes" id="UP000198983">
    <property type="component" value="Chromosome I"/>
</dbReference>
<evidence type="ECO:0000313" key="2">
    <source>
        <dbReference type="EMBL" id="SDS63892.1"/>
    </source>
</evidence>
<dbReference type="GO" id="GO:0032259">
    <property type="term" value="P:methylation"/>
    <property type="evidence" value="ECO:0007669"/>
    <property type="project" value="UniProtKB-KW"/>
</dbReference>
<sequence>MQQEVVGDPRGLRILDLGCGSGAKAVHWAHHGAAEVTGVDISGQFVPDPPGNVRLISGDLSDPGAIDQVRDRVYDRILFLQSLSYSTDQVHTLRCARDLLAPQGRIIVQRSHPVRFAVERAEANGTSLGEEYYSADPYQYASGWNPKVTLTRSTQTIADMLNAFAAAGLHIERAVEPQLTPEDRHRYPHKQRWLNKHLGVILFVLQAV</sequence>
<protein>
    <submittedName>
        <fullName evidence="2">Methyltransferase domain-containing protein</fullName>
    </submittedName>
</protein>
<dbReference type="EMBL" id="LT629732">
    <property type="protein sequence ID" value="SDS63892.1"/>
    <property type="molecule type" value="Genomic_DNA"/>
</dbReference>
<name>A0A1H1TUM1_9ACTN</name>
<gene>
    <name evidence="2" type="ORF">SAMN04489717_3345</name>
</gene>